<evidence type="ECO:0000259" key="2">
    <source>
        <dbReference type="PROSITE" id="PS50108"/>
    </source>
</evidence>
<evidence type="ECO:0000313" key="3">
    <source>
        <dbReference type="EMBL" id="VDO34114.1"/>
    </source>
</evidence>
<feature type="compositionally biased region" description="Polar residues" evidence="1">
    <location>
        <begin position="242"/>
        <end position="255"/>
    </location>
</feature>
<evidence type="ECO:0000313" key="4">
    <source>
        <dbReference type="Proteomes" id="UP000268014"/>
    </source>
</evidence>
<feature type="compositionally biased region" description="Basic and acidic residues" evidence="1">
    <location>
        <begin position="120"/>
        <end position="131"/>
    </location>
</feature>
<dbReference type="Proteomes" id="UP000268014">
    <property type="component" value="Unassembled WGS sequence"/>
</dbReference>
<dbReference type="OrthoDB" id="5877200at2759"/>
<dbReference type="PROSITE" id="PS50108">
    <property type="entry name" value="CRIB"/>
    <property type="match status" value="1"/>
</dbReference>
<feature type="domain" description="CRIB" evidence="2">
    <location>
        <begin position="26"/>
        <end position="39"/>
    </location>
</feature>
<evidence type="ECO:0000256" key="1">
    <source>
        <dbReference type="SAM" id="MobiDB-lite"/>
    </source>
</evidence>
<feature type="compositionally biased region" description="Polar residues" evidence="1">
    <location>
        <begin position="326"/>
        <end position="336"/>
    </location>
</feature>
<name>A0A158QMD2_HAEPC</name>
<dbReference type="Pfam" id="PF00786">
    <property type="entry name" value="PBD"/>
    <property type="match status" value="1"/>
</dbReference>
<keyword evidence="4" id="KW-1185">Reference proteome</keyword>
<protein>
    <submittedName>
        <fullName evidence="5">CRIB domain-containing protein</fullName>
    </submittedName>
</protein>
<sequence>MANDDDAPQPPPRKSRLSKIDKKPPISAPFNFRHVCHVGSDFRSEDVKRAISSKSLLEEIDSLPEAPPPPSQNDGYEKVTPRHSQRSTELVPDPPIRSESLEKVTPRYSEQSTKLKRALAKPDDGNGKAPEKSSQPKADSKRTLVKPEDGNGKAPERSSHSEADSKFTLATPDDGNSKAPERPSQPKVDSKPDDGIGKAPERSSQPEVDSVSQRPQQSLRAKSLNLDDAMPKVDVSWYQNVNSAKGTSETPTESCESIEWKDTSEMSVRTTKKTKPAPPPPTSDSPTNSETNDVSNNEGNVMWRPTIPKNPSKPPESIHLIKTPEKIQQPSISSSMVLERPDDLGNMSSRLSDTIPVPSSVSSGASPAVAPHSDSSQAQHTRHWISELPPEEQKRISGIWQEATGETEIPDDSIAVRKAIAMFEARLQKRAPPPRPPPPRRHAPPPPIKVKVDQDQGRTSSTDTTAKNGPDATSQNSSSMPDSKNDKVIRGQDAGSHSAASPSEQVHDRLPTPLPTSSQQFPIPKPRMKLLGKLEEDPEIAVTDASHTSNIVLPEYFVEECLLSLSLKSPKGVEHASCEELRRVATTEKAEATYVSRQTTKITVENVRLETSKASNETSQADKKGNDTEENVVITRF</sequence>
<feature type="compositionally biased region" description="Polar residues" evidence="1">
    <location>
        <begin position="202"/>
        <end position="220"/>
    </location>
</feature>
<feature type="region of interest" description="Disordered" evidence="1">
    <location>
        <begin position="1"/>
        <end position="30"/>
    </location>
</feature>
<dbReference type="EMBL" id="UZAF01016803">
    <property type="protein sequence ID" value="VDO34114.1"/>
    <property type="molecule type" value="Genomic_DNA"/>
</dbReference>
<feature type="region of interest" description="Disordered" evidence="1">
    <location>
        <begin position="242"/>
        <end position="525"/>
    </location>
</feature>
<dbReference type="OMA" id="HWISELP"/>
<proteinExistence type="predicted"/>
<feature type="region of interest" description="Disordered" evidence="1">
    <location>
        <begin position="58"/>
        <end position="230"/>
    </location>
</feature>
<feature type="compositionally biased region" description="Basic and acidic residues" evidence="1">
    <location>
        <begin position="188"/>
        <end position="201"/>
    </location>
</feature>
<dbReference type="InterPro" id="IPR000095">
    <property type="entry name" value="CRIB_dom"/>
</dbReference>
<reference evidence="5" key="1">
    <citation type="submission" date="2016-04" db="UniProtKB">
        <authorList>
            <consortium name="WormBaseParasite"/>
        </authorList>
    </citation>
    <scope>IDENTIFICATION</scope>
</reference>
<feature type="compositionally biased region" description="Basic and acidic residues" evidence="1">
    <location>
        <begin position="138"/>
        <end position="165"/>
    </location>
</feature>
<feature type="region of interest" description="Disordered" evidence="1">
    <location>
        <begin position="610"/>
        <end position="637"/>
    </location>
</feature>
<gene>
    <name evidence="3" type="ORF">HPLM_LOCUS8180</name>
</gene>
<accession>A0A158QMD2</accession>
<feature type="compositionally biased region" description="Low complexity" evidence="1">
    <location>
        <begin position="356"/>
        <end position="373"/>
    </location>
</feature>
<reference evidence="3 4" key="2">
    <citation type="submission" date="2018-11" db="EMBL/GenBank/DDBJ databases">
        <authorList>
            <consortium name="Pathogen Informatics"/>
        </authorList>
    </citation>
    <scope>NUCLEOTIDE SEQUENCE [LARGE SCALE GENOMIC DNA]</scope>
    <source>
        <strain evidence="3 4">MHpl1</strain>
    </source>
</reference>
<feature type="compositionally biased region" description="Polar residues" evidence="1">
    <location>
        <begin position="457"/>
        <end position="482"/>
    </location>
</feature>
<organism evidence="5">
    <name type="scientific">Haemonchus placei</name>
    <name type="common">Barber's pole worm</name>
    <dbReference type="NCBI Taxonomy" id="6290"/>
    <lineage>
        <taxon>Eukaryota</taxon>
        <taxon>Metazoa</taxon>
        <taxon>Ecdysozoa</taxon>
        <taxon>Nematoda</taxon>
        <taxon>Chromadorea</taxon>
        <taxon>Rhabditida</taxon>
        <taxon>Rhabditina</taxon>
        <taxon>Rhabditomorpha</taxon>
        <taxon>Strongyloidea</taxon>
        <taxon>Trichostrongylidae</taxon>
        <taxon>Haemonchus</taxon>
    </lineage>
</organism>
<evidence type="ECO:0000313" key="5">
    <source>
        <dbReference type="WBParaSite" id="HPLM_0000818801-mRNA-1"/>
    </source>
</evidence>
<dbReference type="WBParaSite" id="HPLM_0000818801-mRNA-1">
    <property type="protein sequence ID" value="HPLM_0000818801-mRNA-1"/>
    <property type="gene ID" value="HPLM_0000818801"/>
</dbReference>
<dbReference type="AlphaFoldDB" id="A0A158QMD2"/>